<dbReference type="PANTHER" id="PTHR33958:SF1">
    <property type="entry name" value="CILIA- AND FLAGELLA-ASSOCIATED PROTEIN 418"/>
    <property type="match status" value="1"/>
</dbReference>
<dbReference type="InterPro" id="IPR029239">
    <property type="entry name" value="CFAP418"/>
</dbReference>
<evidence type="ECO:0000256" key="6">
    <source>
        <dbReference type="SAM" id="MobiDB-lite"/>
    </source>
</evidence>
<dbReference type="Pfam" id="PF14996">
    <property type="entry name" value="RMP"/>
    <property type="match status" value="1"/>
</dbReference>
<protein>
    <recommendedName>
        <fullName evidence="5">Cilia- and flagella-associated protein 418</fullName>
    </recommendedName>
</protein>
<keyword evidence="3" id="KW-0963">Cytoplasm</keyword>
<feature type="compositionally biased region" description="Low complexity" evidence="6">
    <location>
        <begin position="113"/>
        <end position="125"/>
    </location>
</feature>
<dbReference type="GO" id="GO:0005829">
    <property type="term" value="C:cytosol"/>
    <property type="evidence" value="ECO:0007669"/>
    <property type="project" value="TreeGrafter"/>
</dbReference>
<feature type="region of interest" description="Disordered" evidence="6">
    <location>
        <begin position="76"/>
        <end position="133"/>
    </location>
</feature>
<feature type="compositionally biased region" description="Low complexity" evidence="6">
    <location>
        <begin position="77"/>
        <end position="93"/>
    </location>
</feature>
<dbReference type="EMBL" id="HBGJ01028853">
    <property type="protein sequence ID" value="CAD9259884.1"/>
    <property type="molecule type" value="Transcribed_RNA"/>
</dbReference>
<comment type="subcellular location">
    <subcellularLocation>
        <location evidence="2">Cytoplasm</location>
    </subcellularLocation>
    <subcellularLocation>
        <location evidence="1">Photoreceptor inner segment</location>
    </subcellularLocation>
</comment>
<feature type="compositionally biased region" description="Polar residues" evidence="6">
    <location>
        <begin position="27"/>
        <end position="37"/>
    </location>
</feature>
<evidence type="ECO:0000256" key="5">
    <source>
        <dbReference type="ARBA" id="ARBA00026215"/>
    </source>
</evidence>
<feature type="region of interest" description="Disordered" evidence="6">
    <location>
        <begin position="14"/>
        <end position="37"/>
    </location>
</feature>
<reference evidence="7" key="1">
    <citation type="submission" date="2021-01" db="EMBL/GenBank/DDBJ databases">
        <authorList>
            <person name="Corre E."/>
            <person name="Pelletier E."/>
            <person name="Niang G."/>
            <person name="Scheremetjew M."/>
            <person name="Finn R."/>
            <person name="Kale V."/>
            <person name="Holt S."/>
            <person name="Cochrane G."/>
            <person name="Meng A."/>
            <person name="Brown T."/>
            <person name="Cohen L."/>
        </authorList>
    </citation>
    <scope>NUCLEOTIDE SEQUENCE</scope>
    <source>
        <strain evidence="7">CCMP2877</strain>
    </source>
</reference>
<evidence type="ECO:0000256" key="3">
    <source>
        <dbReference type="ARBA" id="ARBA00022490"/>
    </source>
</evidence>
<feature type="compositionally biased region" description="Polar residues" evidence="6">
    <location>
        <begin position="96"/>
        <end position="111"/>
    </location>
</feature>
<name>A0A7S1XV23_9STRA</name>
<evidence type="ECO:0000313" key="7">
    <source>
        <dbReference type="EMBL" id="CAD9259884.1"/>
    </source>
</evidence>
<proteinExistence type="predicted"/>
<evidence type="ECO:0000256" key="1">
    <source>
        <dbReference type="ARBA" id="ARBA00004437"/>
    </source>
</evidence>
<sequence>MALEELVAEFDSLDGLGDCGGKGSAPSFGNTGATVLPGSSSVKVAAATLTTADKDDEDFDAELDGLLADLNKETGHAAAPATTVSTTWSSSAAPLRSSQNTTTWPPTSNTRWAPAATTTTTTSTALEPGPPSKQLARFQSVTMQSPISGLVHEFENDFDFDFDSPTKAPTHQRASSMPAPVPAVGAGGANAAAGPGFAKCTTLYIGGSGFRRGLGSGMLKKVCARLRCTACDFEVLRLDDLAAGEDVDYLFLRNAMPSAEKLATRMTPAPGAATYCCQCSHRSVEAFTAITFESELRWTCAGHAS</sequence>
<gene>
    <name evidence="7" type="ORF">PPAR1163_LOCUS18258</name>
</gene>
<organism evidence="7">
    <name type="scientific">Phaeomonas parva</name>
    <dbReference type="NCBI Taxonomy" id="124430"/>
    <lineage>
        <taxon>Eukaryota</taxon>
        <taxon>Sar</taxon>
        <taxon>Stramenopiles</taxon>
        <taxon>Ochrophyta</taxon>
        <taxon>Pinguiophyceae</taxon>
        <taxon>Pinguiochrysidales</taxon>
        <taxon>Pinguiochrysidaceae</taxon>
        <taxon>Phaeomonas</taxon>
    </lineage>
</organism>
<evidence type="ECO:0000256" key="4">
    <source>
        <dbReference type="ARBA" id="ARBA00024819"/>
    </source>
</evidence>
<evidence type="ECO:0000256" key="2">
    <source>
        <dbReference type="ARBA" id="ARBA00004496"/>
    </source>
</evidence>
<dbReference type="PANTHER" id="PTHR33958">
    <property type="entry name" value="PROTEIN C8ORF37"/>
    <property type="match status" value="1"/>
</dbReference>
<accession>A0A7S1XV23</accession>
<comment type="function">
    <text evidence="4">May be involved in photoreceptor outer segment disk morphogenesis.</text>
</comment>
<dbReference type="AlphaFoldDB" id="A0A7S1XV23"/>